<dbReference type="SUPFAM" id="SSF81383">
    <property type="entry name" value="F-box domain"/>
    <property type="match status" value="1"/>
</dbReference>
<dbReference type="Proteomes" id="UP000593561">
    <property type="component" value="Unassembled WGS sequence"/>
</dbReference>
<comment type="caution">
    <text evidence="2">The sequence shown here is derived from an EMBL/GenBank/DDBJ whole genome shotgun (WGS) entry which is preliminary data.</text>
</comment>
<dbReference type="InterPro" id="IPR006527">
    <property type="entry name" value="F-box-assoc_dom_typ1"/>
</dbReference>
<dbReference type="InterPro" id="IPR011043">
    <property type="entry name" value="Gal_Oxase/kelch_b-propeller"/>
</dbReference>
<feature type="domain" description="F-box" evidence="1">
    <location>
        <begin position="1"/>
        <end position="43"/>
    </location>
</feature>
<accession>A0A7J8R9B5</accession>
<dbReference type="NCBIfam" id="TIGR01640">
    <property type="entry name" value="F_box_assoc_1"/>
    <property type="match status" value="1"/>
</dbReference>
<dbReference type="PANTHER" id="PTHR31672:SF13">
    <property type="entry name" value="F-BOX PROTEIN CPR30-LIKE"/>
    <property type="match status" value="1"/>
</dbReference>
<proteinExistence type="predicted"/>
<name>A0A7J8R9B5_GOSDV</name>
<dbReference type="SUPFAM" id="SSF50965">
    <property type="entry name" value="Galactose oxidase, central domain"/>
    <property type="match status" value="1"/>
</dbReference>
<keyword evidence="3" id="KW-1185">Reference proteome</keyword>
<dbReference type="InterPro" id="IPR001810">
    <property type="entry name" value="F-box_dom"/>
</dbReference>
<dbReference type="PANTHER" id="PTHR31672">
    <property type="entry name" value="BNACNNG10540D PROTEIN"/>
    <property type="match status" value="1"/>
</dbReference>
<dbReference type="Pfam" id="PF00646">
    <property type="entry name" value="F-box"/>
    <property type="match status" value="1"/>
</dbReference>
<protein>
    <recommendedName>
        <fullName evidence="1">F-box domain-containing protein</fullName>
    </recommendedName>
</protein>
<dbReference type="Gene3D" id="1.20.1280.50">
    <property type="match status" value="1"/>
</dbReference>
<evidence type="ECO:0000259" key="1">
    <source>
        <dbReference type="PROSITE" id="PS50181"/>
    </source>
</evidence>
<dbReference type="Pfam" id="PF07734">
    <property type="entry name" value="FBA_1"/>
    <property type="match status" value="1"/>
</dbReference>
<sequence length="374" mass="43305">MATLPHEMTIEILLRLSVKDLLRFKCVSKPWCSSIDDPDFIKLHLSHSVKTNTNHSLILRHCEYHFFSVNYDSLKTTQRLNHPLGEQKTPIKILGTCNGLLAVIDDNGRIFLWNPSTRKSQVLPSTEIEFSSPSIFFPRSTYYGFGYDPISDDYKLVRMVQVHGKNNSYLHSEAKVYSLRSNSWRRIKDFCFYLSFYREFGFLADNALYWMVLKTPQSGNKSLVGFDLGTEEFRFVELPDSCLNKRFCMNMKAMGGYLCLIATYTEFNDDVVDIWIMKESWIKLISWKKSESILGFPIVIPLAFSKSGDKVLFSIALHKFVWYDLGRFVWYDLGSKKVEKVGIRDVPIIHDVDLYVQSLVPLNSNALMINNEMP</sequence>
<dbReference type="AlphaFoldDB" id="A0A7J8R9B5"/>
<dbReference type="InterPro" id="IPR036047">
    <property type="entry name" value="F-box-like_dom_sf"/>
</dbReference>
<gene>
    <name evidence="2" type="ORF">Godav_010851</name>
</gene>
<dbReference type="EMBL" id="JABFAC010000004">
    <property type="protein sequence ID" value="MBA0609942.1"/>
    <property type="molecule type" value="Genomic_DNA"/>
</dbReference>
<dbReference type="CDD" id="cd22157">
    <property type="entry name" value="F-box_AtFBW1-like"/>
    <property type="match status" value="1"/>
</dbReference>
<dbReference type="PROSITE" id="PS50181">
    <property type="entry name" value="FBOX"/>
    <property type="match status" value="1"/>
</dbReference>
<dbReference type="SMART" id="SM00256">
    <property type="entry name" value="FBOX"/>
    <property type="match status" value="1"/>
</dbReference>
<reference evidence="2 3" key="1">
    <citation type="journal article" date="2019" name="Genome Biol. Evol.">
        <title>Insights into the evolution of the New World diploid cottons (Gossypium, subgenus Houzingenia) based on genome sequencing.</title>
        <authorList>
            <person name="Grover C.E."/>
            <person name="Arick M.A. 2nd"/>
            <person name="Thrash A."/>
            <person name="Conover J.L."/>
            <person name="Sanders W.S."/>
            <person name="Peterson D.G."/>
            <person name="Frelichowski J.E."/>
            <person name="Scheffler J.A."/>
            <person name="Scheffler B.E."/>
            <person name="Wendel J.F."/>
        </authorList>
    </citation>
    <scope>NUCLEOTIDE SEQUENCE [LARGE SCALE GENOMIC DNA]</scope>
    <source>
        <strain evidence="2">27</strain>
        <tissue evidence="2">Leaf</tissue>
    </source>
</reference>
<evidence type="ECO:0000313" key="2">
    <source>
        <dbReference type="EMBL" id="MBA0609942.1"/>
    </source>
</evidence>
<dbReference type="InterPro" id="IPR050796">
    <property type="entry name" value="SCF_F-box_component"/>
</dbReference>
<evidence type="ECO:0000313" key="3">
    <source>
        <dbReference type="Proteomes" id="UP000593561"/>
    </source>
</evidence>
<organism evidence="2 3">
    <name type="scientific">Gossypium davidsonii</name>
    <name type="common">Davidson's cotton</name>
    <name type="synonym">Gossypium klotzschianum subsp. davidsonii</name>
    <dbReference type="NCBI Taxonomy" id="34287"/>
    <lineage>
        <taxon>Eukaryota</taxon>
        <taxon>Viridiplantae</taxon>
        <taxon>Streptophyta</taxon>
        <taxon>Embryophyta</taxon>
        <taxon>Tracheophyta</taxon>
        <taxon>Spermatophyta</taxon>
        <taxon>Magnoliopsida</taxon>
        <taxon>eudicotyledons</taxon>
        <taxon>Gunneridae</taxon>
        <taxon>Pentapetalae</taxon>
        <taxon>rosids</taxon>
        <taxon>malvids</taxon>
        <taxon>Malvales</taxon>
        <taxon>Malvaceae</taxon>
        <taxon>Malvoideae</taxon>
        <taxon>Gossypium</taxon>
    </lineage>
</organism>
<feature type="non-terminal residue" evidence="2">
    <location>
        <position position="374"/>
    </location>
</feature>
<dbReference type="InterPro" id="IPR017451">
    <property type="entry name" value="F-box-assoc_interact_dom"/>
</dbReference>